<evidence type="ECO:0000259" key="4">
    <source>
        <dbReference type="Pfam" id="PF08241"/>
    </source>
</evidence>
<evidence type="ECO:0000256" key="3">
    <source>
        <dbReference type="ARBA" id="ARBA00022691"/>
    </source>
</evidence>
<dbReference type="RefSeq" id="WP_149618352.1">
    <property type="nucleotide sequence ID" value="NZ_VOBL01000001.1"/>
</dbReference>
<sequence length="233" mass="26078">MLQDTNYDSFAEAYSTENESSLINAFYERPAVLDLVGDARNRRILDAGCGSGPLTEALGSRGAIMTGFDASKEMIRLARQRLGDEADLSVADLAQPLPFEDDRFDDVVASLVFHYLPDWVSPLKEIRRVLRPGGRLIMSVNHPLLYPLTNPGKGYFNLTKYSDEHTFNGQPGTLTYWHRPLHAMTDAFSKAGFHIETVSEPPYSADAPAEIIPPQFKDRDSFLSFIFFALRAQ</sequence>
<dbReference type="InterPro" id="IPR013216">
    <property type="entry name" value="Methyltransf_11"/>
</dbReference>
<protein>
    <submittedName>
        <fullName evidence="5">Class I SAM-dependent methyltransferase</fullName>
    </submittedName>
</protein>
<dbReference type="PANTHER" id="PTHR43464:SF19">
    <property type="entry name" value="UBIQUINONE BIOSYNTHESIS O-METHYLTRANSFERASE, MITOCHONDRIAL"/>
    <property type="match status" value="1"/>
</dbReference>
<gene>
    <name evidence="5" type="ORF">FQ154_00920</name>
</gene>
<dbReference type="SUPFAM" id="SSF53335">
    <property type="entry name" value="S-adenosyl-L-methionine-dependent methyltransferases"/>
    <property type="match status" value="1"/>
</dbReference>
<dbReference type="CDD" id="cd02440">
    <property type="entry name" value="AdoMet_MTases"/>
    <property type="match status" value="1"/>
</dbReference>
<dbReference type="GO" id="GO:0032259">
    <property type="term" value="P:methylation"/>
    <property type="evidence" value="ECO:0007669"/>
    <property type="project" value="UniProtKB-KW"/>
</dbReference>
<dbReference type="Pfam" id="PF08241">
    <property type="entry name" value="Methyltransf_11"/>
    <property type="match status" value="1"/>
</dbReference>
<keyword evidence="3" id="KW-0949">S-adenosyl-L-methionine</keyword>
<dbReference type="AlphaFoldDB" id="A0A5B0EMW9"/>
<dbReference type="EMBL" id="VOBL01000001">
    <property type="protein sequence ID" value="KAA0979762.1"/>
    <property type="molecule type" value="Genomic_DNA"/>
</dbReference>
<dbReference type="PANTHER" id="PTHR43464">
    <property type="entry name" value="METHYLTRANSFERASE"/>
    <property type="match status" value="1"/>
</dbReference>
<accession>A0A5B0EMW9</accession>
<dbReference type="InterPro" id="IPR029063">
    <property type="entry name" value="SAM-dependent_MTases_sf"/>
</dbReference>
<proteinExistence type="predicted"/>
<dbReference type="OrthoDB" id="9805171at2"/>
<dbReference type="Gene3D" id="3.40.50.150">
    <property type="entry name" value="Vaccinia Virus protein VP39"/>
    <property type="match status" value="1"/>
</dbReference>
<dbReference type="Proteomes" id="UP000323856">
    <property type="component" value="Unassembled WGS sequence"/>
</dbReference>
<reference evidence="5 6" key="1">
    <citation type="submission" date="2019-07" db="EMBL/GenBank/DDBJ databases">
        <title>Analysis of the biochemical properties, biological activity and biotechnological potential of siderophores and biosurfactants produced by Antarctic psychrotolerant bacteria.</title>
        <authorList>
            <person name="Styczynski M."/>
            <person name="Krucon T."/>
            <person name="Decewicz P."/>
            <person name="Dziewit L."/>
        </authorList>
    </citation>
    <scope>NUCLEOTIDE SEQUENCE [LARGE SCALE GENOMIC DNA]</scope>
    <source>
        <strain evidence="5 6">ANT_H27</strain>
    </source>
</reference>
<evidence type="ECO:0000313" key="6">
    <source>
        <dbReference type="Proteomes" id="UP000323856"/>
    </source>
</evidence>
<evidence type="ECO:0000256" key="1">
    <source>
        <dbReference type="ARBA" id="ARBA00022603"/>
    </source>
</evidence>
<evidence type="ECO:0000256" key="2">
    <source>
        <dbReference type="ARBA" id="ARBA00022679"/>
    </source>
</evidence>
<name>A0A5B0EMW9_9MICC</name>
<comment type="caution">
    <text evidence="5">The sequence shown here is derived from an EMBL/GenBank/DDBJ whole genome shotgun (WGS) entry which is preliminary data.</text>
</comment>
<evidence type="ECO:0000313" key="5">
    <source>
        <dbReference type="EMBL" id="KAA0979762.1"/>
    </source>
</evidence>
<keyword evidence="2 5" id="KW-0808">Transferase</keyword>
<feature type="domain" description="Methyltransferase type 11" evidence="4">
    <location>
        <begin position="45"/>
        <end position="138"/>
    </location>
</feature>
<organism evidence="5 6">
    <name type="scientific">Paeniglutamicibacter gangotriensis</name>
    <dbReference type="NCBI Taxonomy" id="254787"/>
    <lineage>
        <taxon>Bacteria</taxon>
        <taxon>Bacillati</taxon>
        <taxon>Actinomycetota</taxon>
        <taxon>Actinomycetes</taxon>
        <taxon>Micrococcales</taxon>
        <taxon>Micrococcaceae</taxon>
        <taxon>Paeniglutamicibacter</taxon>
    </lineage>
</organism>
<keyword evidence="1 5" id="KW-0489">Methyltransferase</keyword>
<dbReference type="GO" id="GO:0008757">
    <property type="term" value="F:S-adenosylmethionine-dependent methyltransferase activity"/>
    <property type="evidence" value="ECO:0007669"/>
    <property type="project" value="InterPro"/>
</dbReference>